<dbReference type="EMBL" id="JBBUTH010000001">
    <property type="protein sequence ID" value="MEK8048711.1"/>
    <property type="molecule type" value="Genomic_DNA"/>
</dbReference>
<dbReference type="Gene3D" id="1.10.620.20">
    <property type="entry name" value="Ribonucleotide Reductase, subunit A"/>
    <property type="match status" value="1"/>
</dbReference>
<dbReference type="RefSeq" id="WP_341408387.1">
    <property type="nucleotide sequence ID" value="NZ_JBBUTH010000001.1"/>
</dbReference>
<evidence type="ECO:0000313" key="3">
    <source>
        <dbReference type="EMBL" id="MEK8048711.1"/>
    </source>
</evidence>
<dbReference type="InterPro" id="IPR003430">
    <property type="entry name" value="Phenol_Hydrox"/>
</dbReference>
<evidence type="ECO:0000313" key="4">
    <source>
        <dbReference type="Proteomes" id="UP001365405"/>
    </source>
</evidence>
<keyword evidence="2" id="KW-0503">Monooxygenase</keyword>
<comment type="caution">
    <text evidence="3">The sequence shown here is derived from an EMBL/GenBank/DDBJ whole genome shotgun (WGS) entry which is preliminary data.</text>
</comment>
<dbReference type="InterPro" id="IPR012348">
    <property type="entry name" value="RNR-like"/>
</dbReference>
<gene>
    <name evidence="3" type="ORF">AACH10_00500</name>
</gene>
<accession>A0ABU9CAM5</accession>
<dbReference type="InterPro" id="IPR009078">
    <property type="entry name" value="Ferritin-like_SF"/>
</dbReference>
<dbReference type="PIRSF" id="PIRSF000040">
    <property type="entry name" value="MMOH_comp"/>
    <property type="match status" value="1"/>
</dbReference>
<reference evidence="3 4" key="1">
    <citation type="submission" date="2024-04" db="EMBL/GenBank/DDBJ databases">
        <title>Novel species of the genus Ideonella isolated from streams.</title>
        <authorList>
            <person name="Lu H."/>
        </authorList>
    </citation>
    <scope>NUCLEOTIDE SEQUENCE [LARGE SCALE GENOMIC DNA]</scope>
    <source>
        <strain evidence="3 4">DXS22W</strain>
    </source>
</reference>
<dbReference type="SUPFAM" id="SSF47240">
    <property type="entry name" value="Ferritin-like"/>
    <property type="match status" value="1"/>
</dbReference>
<dbReference type="InterPro" id="IPR012078">
    <property type="entry name" value="MP_mOase_hydro"/>
</dbReference>
<evidence type="ECO:0000256" key="2">
    <source>
        <dbReference type="ARBA" id="ARBA00023033"/>
    </source>
</evidence>
<protein>
    <submittedName>
        <fullName evidence="3">Phenol hydroxylase</fullName>
    </submittedName>
</protein>
<organism evidence="3 4">
    <name type="scientific">Pseudaquabacterium inlustre</name>
    <dbReference type="NCBI Taxonomy" id="2984192"/>
    <lineage>
        <taxon>Bacteria</taxon>
        <taxon>Pseudomonadati</taxon>
        <taxon>Pseudomonadota</taxon>
        <taxon>Betaproteobacteria</taxon>
        <taxon>Burkholderiales</taxon>
        <taxon>Sphaerotilaceae</taxon>
        <taxon>Pseudaquabacterium</taxon>
    </lineage>
</organism>
<proteinExistence type="predicted"/>
<dbReference type="Pfam" id="PF02332">
    <property type="entry name" value="Phenol_Hydrox"/>
    <property type="match status" value="1"/>
</dbReference>
<keyword evidence="1" id="KW-0560">Oxidoreductase</keyword>
<sequence>MTVDIRVQSVKPLRHTFGHIARRFGDKPASRYQEGTYHLQAEVNFHYKPLWDPECDIYDPRRTAVAMRDWYAAKDPRQYYYGSYTIARSRMQDAADRQMELADKRGLLSSLPEAAQAAILATVLPLRHFEWGGNTNLAEVAAYGWGTAITQAAAMGMMDRLGMAQHLSRIGLLLDGHTGTSLAQAKQRWMADAAWQPLRREIENVFVRRDWFEALVAQALVADALVYGTLLQRFEAWLARSHGTALATVLDFPLRWQEEHARWVDAVVKTCAAESEANRTLISGWARQWREAFGAALAPLAETAMGRDGGPALREADADLRARLARLGLDA</sequence>
<dbReference type="Proteomes" id="UP001365405">
    <property type="component" value="Unassembled WGS sequence"/>
</dbReference>
<keyword evidence="4" id="KW-1185">Reference proteome</keyword>
<evidence type="ECO:0000256" key="1">
    <source>
        <dbReference type="ARBA" id="ARBA00023002"/>
    </source>
</evidence>
<name>A0ABU9CAM5_9BURK</name>